<feature type="domain" description="DUF4334" evidence="2">
    <location>
        <begin position="124"/>
        <end position="180"/>
    </location>
</feature>
<name>A0A139AEV3_GONPJ</name>
<proteinExistence type="predicted"/>
<dbReference type="InterPro" id="IPR025568">
    <property type="entry name" value="DUF4334"/>
</dbReference>
<protein>
    <recommendedName>
        <fullName evidence="5">DUF4334 domain-containing protein</fullName>
    </recommendedName>
</protein>
<dbReference type="InterPro" id="IPR025951">
    <property type="entry name" value="GXWXG_dom"/>
</dbReference>
<dbReference type="OrthoDB" id="2213372at2759"/>
<gene>
    <name evidence="3" type="ORF">M427DRAFT_98973</name>
</gene>
<dbReference type="OMA" id="SATMIYD"/>
<evidence type="ECO:0008006" key="5">
    <source>
        <dbReference type="Google" id="ProtNLM"/>
    </source>
</evidence>
<dbReference type="Gene3D" id="2.40.128.580">
    <property type="entry name" value="GXWXG domain"/>
    <property type="match status" value="1"/>
</dbReference>
<evidence type="ECO:0000313" key="4">
    <source>
        <dbReference type="Proteomes" id="UP000070544"/>
    </source>
</evidence>
<feature type="domain" description="GXWXG" evidence="1">
    <location>
        <begin position="25"/>
        <end position="82"/>
    </location>
</feature>
<dbReference type="STRING" id="1344416.A0A139AEV3"/>
<evidence type="ECO:0000259" key="1">
    <source>
        <dbReference type="Pfam" id="PF14231"/>
    </source>
</evidence>
<accession>A0A139AEV3</accession>
<dbReference type="AlphaFoldDB" id="A0A139AEV3"/>
<dbReference type="Pfam" id="PF14232">
    <property type="entry name" value="DUF4334"/>
    <property type="match status" value="1"/>
</dbReference>
<organism evidence="3 4">
    <name type="scientific">Gonapodya prolifera (strain JEL478)</name>
    <name type="common">Monoblepharis prolifera</name>
    <dbReference type="NCBI Taxonomy" id="1344416"/>
    <lineage>
        <taxon>Eukaryota</taxon>
        <taxon>Fungi</taxon>
        <taxon>Fungi incertae sedis</taxon>
        <taxon>Chytridiomycota</taxon>
        <taxon>Chytridiomycota incertae sedis</taxon>
        <taxon>Monoblepharidomycetes</taxon>
        <taxon>Monoblepharidales</taxon>
        <taxon>Gonapodyaceae</taxon>
        <taxon>Gonapodya</taxon>
    </lineage>
</organism>
<dbReference type="EMBL" id="KQ965763">
    <property type="protein sequence ID" value="KXS15288.1"/>
    <property type="molecule type" value="Genomic_DNA"/>
</dbReference>
<dbReference type="Proteomes" id="UP000070544">
    <property type="component" value="Unassembled WGS sequence"/>
</dbReference>
<dbReference type="Pfam" id="PF14231">
    <property type="entry name" value="GXWXG"/>
    <property type="match status" value="1"/>
</dbReference>
<evidence type="ECO:0000259" key="2">
    <source>
        <dbReference type="Pfam" id="PF14232"/>
    </source>
</evidence>
<reference evidence="3 4" key="1">
    <citation type="journal article" date="2015" name="Genome Biol. Evol.">
        <title>Phylogenomic analyses indicate that early fungi evolved digesting cell walls of algal ancestors of land plants.</title>
        <authorList>
            <person name="Chang Y."/>
            <person name="Wang S."/>
            <person name="Sekimoto S."/>
            <person name="Aerts A.L."/>
            <person name="Choi C."/>
            <person name="Clum A."/>
            <person name="LaButti K.M."/>
            <person name="Lindquist E.A."/>
            <person name="Yee Ngan C."/>
            <person name="Ohm R.A."/>
            <person name="Salamov A.A."/>
            <person name="Grigoriev I.V."/>
            <person name="Spatafora J.W."/>
            <person name="Berbee M.L."/>
        </authorList>
    </citation>
    <scope>NUCLEOTIDE SEQUENCE [LARGE SCALE GENOMIC DNA]</scope>
    <source>
        <strain evidence="3 4">JEL478</strain>
    </source>
</reference>
<sequence>MVTDPIPDFETLCQSGCDISTALRFFDTLPPLSEKEMLGQWTGGEIKTGHPMEGFLIESGWVGKEFLDVDTVHPLQFDDGRGGRWNLDPSRAPITARPGAWLRAMPNAWLLWLARPLIGTNRPAASLVMRDFRGKVSAAMVYDGVPMRDMFRKVDGETVMGVMEIRGGEREHPFVFWLRRV</sequence>
<evidence type="ECO:0000313" key="3">
    <source>
        <dbReference type="EMBL" id="KXS15288.1"/>
    </source>
</evidence>
<keyword evidence="4" id="KW-1185">Reference proteome</keyword>